<protein>
    <recommendedName>
        <fullName evidence="2">UDP-N-acetylglucosamine 2-epimerase domain-containing protein</fullName>
    </recommendedName>
</protein>
<name>A0A382XKM3_9ZZZZ</name>
<evidence type="ECO:0000313" key="1">
    <source>
        <dbReference type="EMBL" id="SVD71682.1"/>
    </source>
</evidence>
<dbReference type="AlphaFoldDB" id="A0A382XKM3"/>
<sequence>MFVTGTRADFGKLKGLIECVKNEKQFEYGIFATGMHLLKRYDSTIHEIRKAGFTNIYPHINQDDVVG</sequence>
<proteinExistence type="predicted"/>
<dbReference type="Gene3D" id="3.40.50.2000">
    <property type="entry name" value="Glycogen Phosphorylase B"/>
    <property type="match status" value="1"/>
</dbReference>
<evidence type="ECO:0008006" key="2">
    <source>
        <dbReference type="Google" id="ProtNLM"/>
    </source>
</evidence>
<feature type="non-terminal residue" evidence="1">
    <location>
        <position position="67"/>
    </location>
</feature>
<dbReference type="EMBL" id="UINC01168584">
    <property type="protein sequence ID" value="SVD71682.1"/>
    <property type="molecule type" value="Genomic_DNA"/>
</dbReference>
<accession>A0A382XKM3</accession>
<gene>
    <name evidence="1" type="ORF">METZ01_LOCUS424536</name>
</gene>
<organism evidence="1">
    <name type="scientific">marine metagenome</name>
    <dbReference type="NCBI Taxonomy" id="408172"/>
    <lineage>
        <taxon>unclassified sequences</taxon>
        <taxon>metagenomes</taxon>
        <taxon>ecological metagenomes</taxon>
    </lineage>
</organism>
<dbReference type="SUPFAM" id="SSF53756">
    <property type="entry name" value="UDP-Glycosyltransferase/glycogen phosphorylase"/>
    <property type="match status" value="1"/>
</dbReference>
<reference evidence="1" key="1">
    <citation type="submission" date="2018-05" db="EMBL/GenBank/DDBJ databases">
        <authorList>
            <person name="Lanie J.A."/>
            <person name="Ng W.-L."/>
            <person name="Kazmierczak K.M."/>
            <person name="Andrzejewski T.M."/>
            <person name="Davidsen T.M."/>
            <person name="Wayne K.J."/>
            <person name="Tettelin H."/>
            <person name="Glass J.I."/>
            <person name="Rusch D."/>
            <person name="Podicherti R."/>
            <person name="Tsui H.-C.T."/>
            <person name="Winkler M.E."/>
        </authorList>
    </citation>
    <scope>NUCLEOTIDE SEQUENCE</scope>
</reference>